<evidence type="ECO:0000256" key="6">
    <source>
        <dbReference type="ARBA" id="ARBA00023098"/>
    </source>
</evidence>
<evidence type="ECO:0000313" key="9">
    <source>
        <dbReference type="RefSeq" id="XP_008788103.1"/>
    </source>
</evidence>
<organism evidence="8 9">
    <name type="scientific">Phoenix dactylifera</name>
    <name type="common">Date palm</name>
    <dbReference type="NCBI Taxonomy" id="42345"/>
    <lineage>
        <taxon>Eukaryota</taxon>
        <taxon>Viridiplantae</taxon>
        <taxon>Streptophyta</taxon>
        <taxon>Embryophyta</taxon>
        <taxon>Tracheophyta</taxon>
        <taxon>Spermatophyta</taxon>
        <taxon>Magnoliopsida</taxon>
        <taxon>Liliopsida</taxon>
        <taxon>Arecaceae</taxon>
        <taxon>Coryphoideae</taxon>
        <taxon>Phoeniceae</taxon>
        <taxon>Phoenix</taxon>
    </lineage>
</organism>
<dbReference type="AlphaFoldDB" id="A0A8B7BYR1"/>
<gene>
    <name evidence="9" type="primary">LOC103705962</name>
</gene>
<dbReference type="GeneID" id="103705962"/>
<dbReference type="GO" id="GO:0009245">
    <property type="term" value="P:lipid A biosynthetic process"/>
    <property type="evidence" value="ECO:0007669"/>
    <property type="project" value="UniProtKB-KW"/>
</dbReference>
<keyword evidence="5" id="KW-0808">Transferase</keyword>
<keyword evidence="8" id="KW-1185">Reference proteome</keyword>
<dbReference type="OrthoDB" id="2419at2759"/>
<keyword evidence="4" id="KW-0328">Glycosyltransferase</keyword>
<evidence type="ECO:0000256" key="5">
    <source>
        <dbReference type="ARBA" id="ARBA00022679"/>
    </source>
</evidence>
<evidence type="ECO:0000313" key="8">
    <source>
        <dbReference type="Proteomes" id="UP000228380"/>
    </source>
</evidence>
<dbReference type="GO" id="GO:0016020">
    <property type="term" value="C:membrane"/>
    <property type="evidence" value="ECO:0007669"/>
    <property type="project" value="GOC"/>
</dbReference>
<keyword evidence="2" id="KW-0444">Lipid biosynthesis</keyword>
<evidence type="ECO:0000256" key="4">
    <source>
        <dbReference type="ARBA" id="ARBA00022676"/>
    </source>
</evidence>
<sequence length="476" mass="52761">MLLRVIGAARRGNHGPWRMTRTVTRPLSSRAVIDMATRDGELRVFLVAGEVSGDSIASRLMASLKKLSPYPVRFAGVGGDLMRREGLQRIFPMEDLAVMGLWELLPHIINFRARLKETVEAAVSFRPQVVVTVDSKGFSFRLLKQLNDVFRGEKDRPVHVHYVAPSFWAWKGGERRLERLRQFVDHILCILPFEAEVCRWNGLAATYVGHPVLEDALHLDLDLDPSSNKQKMRRNGDAFRHEHGLSPGATVITLLPGSRLQEVTRMLPIYLQAVQLLKDSFADLSIIIPVAPNRDVEAYINREVQSWSLSAVLISGASLDKKYNAFSASSAALCTSGTGVMELQLAGLSCVVAYQAHFLTEWLIQYKTKLNFISLPNIILNSAVIPEVLFRACTSEKLATILSLCGWLCSRVVADDSVRDQQASAAQKVLELLRPPSESISSSVLRESGLSSAICCPSMIAASKTLDAELRRLDQS</sequence>
<reference evidence="8" key="1">
    <citation type="journal article" date="2019" name="Nat. Commun.">
        <title>Genome-wide association mapping of date palm fruit traits.</title>
        <authorList>
            <person name="Hazzouri K.M."/>
            <person name="Gros-Balthazard M."/>
            <person name="Flowers J.M."/>
            <person name="Copetti D."/>
            <person name="Lemansour A."/>
            <person name="Lebrun M."/>
            <person name="Masmoudi K."/>
            <person name="Ferrand S."/>
            <person name="Dhar M.I."/>
            <person name="Fresquez Z.A."/>
            <person name="Rosas U."/>
            <person name="Zhang J."/>
            <person name="Talag J."/>
            <person name="Lee S."/>
            <person name="Kudrna D."/>
            <person name="Powell R.F."/>
            <person name="Leitch I.J."/>
            <person name="Krueger R.R."/>
            <person name="Wing R.A."/>
            <person name="Amiri K.M.A."/>
            <person name="Purugganan M.D."/>
        </authorList>
    </citation>
    <scope>NUCLEOTIDE SEQUENCE [LARGE SCALE GENOMIC DNA]</scope>
    <source>
        <strain evidence="8">cv. Khalas</strain>
    </source>
</reference>
<name>A0A8B7BYR1_PHODC</name>
<dbReference type="GO" id="GO:0008915">
    <property type="term" value="F:lipid-A-disaccharide synthase activity"/>
    <property type="evidence" value="ECO:0007669"/>
    <property type="project" value="UniProtKB-EC"/>
</dbReference>
<dbReference type="EC" id="2.4.1.182" evidence="1"/>
<dbReference type="InterPro" id="IPR003835">
    <property type="entry name" value="Glyco_trans_19"/>
</dbReference>
<dbReference type="RefSeq" id="XP_008788103.1">
    <property type="nucleotide sequence ID" value="XM_008789881.3"/>
</dbReference>
<dbReference type="PANTHER" id="PTHR30372">
    <property type="entry name" value="LIPID-A-DISACCHARIDE SYNTHASE"/>
    <property type="match status" value="1"/>
</dbReference>
<dbReference type="SUPFAM" id="SSF53756">
    <property type="entry name" value="UDP-Glycosyltransferase/glycogen phosphorylase"/>
    <property type="match status" value="1"/>
</dbReference>
<dbReference type="KEGG" id="pda:103705962"/>
<protein>
    <recommendedName>
        <fullName evidence="1">lipid-A-disaccharide synthase</fullName>
        <ecNumber evidence="1">2.4.1.182</ecNumber>
    </recommendedName>
</protein>
<keyword evidence="3" id="KW-0441">Lipid A biosynthesis</keyword>
<keyword evidence="6" id="KW-0443">Lipid metabolism</keyword>
<dbReference type="Proteomes" id="UP000228380">
    <property type="component" value="Chromosome 1"/>
</dbReference>
<evidence type="ECO:0000256" key="7">
    <source>
        <dbReference type="ARBA" id="ARBA00048975"/>
    </source>
</evidence>
<dbReference type="GO" id="GO:0005543">
    <property type="term" value="F:phospholipid binding"/>
    <property type="evidence" value="ECO:0007669"/>
    <property type="project" value="TreeGrafter"/>
</dbReference>
<dbReference type="NCBIfam" id="TIGR00215">
    <property type="entry name" value="lpxB"/>
    <property type="match status" value="1"/>
</dbReference>
<proteinExistence type="predicted"/>
<evidence type="ECO:0000256" key="2">
    <source>
        <dbReference type="ARBA" id="ARBA00022516"/>
    </source>
</evidence>
<dbReference type="Pfam" id="PF02684">
    <property type="entry name" value="LpxB"/>
    <property type="match status" value="1"/>
</dbReference>
<dbReference type="PANTHER" id="PTHR30372:SF4">
    <property type="entry name" value="LIPID-A-DISACCHARIDE SYNTHASE, MITOCHONDRIAL-RELATED"/>
    <property type="match status" value="1"/>
</dbReference>
<reference evidence="9" key="2">
    <citation type="submission" date="2025-08" db="UniProtKB">
        <authorList>
            <consortium name="RefSeq"/>
        </authorList>
    </citation>
    <scope>IDENTIFICATION</scope>
    <source>
        <tissue evidence="9">Young leaves</tissue>
    </source>
</reference>
<evidence type="ECO:0000256" key="3">
    <source>
        <dbReference type="ARBA" id="ARBA00022556"/>
    </source>
</evidence>
<comment type="catalytic activity">
    <reaction evidence="7">
        <text>a lipid X + a UDP-2-N,3-O-bis[(3R)-3-hydroxyacyl]-alpha-D-glucosamine = a lipid A disaccharide + UDP + H(+)</text>
        <dbReference type="Rhea" id="RHEA:67828"/>
        <dbReference type="ChEBI" id="CHEBI:15378"/>
        <dbReference type="ChEBI" id="CHEBI:58223"/>
        <dbReference type="ChEBI" id="CHEBI:137748"/>
        <dbReference type="ChEBI" id="CHEBI:176338"/>
        <dbReference type="ChEBI" id="CHEBI:176343"/>
        <dbReference type="EC" id="2.4.1.182"/>
    </reaction>
</comment>
<evidence type="ECO:0000256" key="1">
    <source>
        <dbReference type="ARBA" id="ARBA00012687"/>
    </source>
</evidence>
<accession>A0A8B7BYR1</accession>